<proteinExistence type="inferred from homology"/>
<dbReference type="PANTHER" id="PTHR10840">
    <property type="entry name" value="PROGRAMMED CELL DEATH PROTEIN 5"/>
    <property type="match status" value="1"/>
</dbReference>
<keyword evidence="4" id="KW-1185">Reference proteome</keyword>
<evidence type="ECO:0008006" key="5">
    <source>
        <dbReference type="Google" id="ProtNLM"/>
    </source>
</evidence>
<name>A0A9W7A244_9STRA</name>
<dbReference type="OrthoDB" id="10252486at2759"/>
<evidence type="ECO:0000313" key="3">
    <source>
        <dbReference type="EMBL" id="GMH61605.1"/>
    </source>
</evidence>
<dbReference type="InterPro" id="IPR002836">
    <property type="entry name" value="PDCD5-like"/>
</dbReference>
<sequence>MDSAPLGVDEIPEGFTAAPGGGEGAQKAAERAAQVESILDQILDGPAKDRLSRIKLVKKQKATQIENQLVQMAMSGKLQGKINEKVLCEMLEGTSVETKVKIDRRNYGIDSDEDDNDDDLW</sequence>
<feature type="region of interest" description="Disordered" evidence="2">
    <location>
        <begin position="1"/>
        <end position="29"/>
    </location>
</feature>
<gene>
    <name evidence="3" type="ORF">TrST_g9102</name>
</gene>
<dbReference type="SUPFAM" id="SSF46950">
    <property type="entry name" value="Double-stranded DNA-binding domain"/>
    <property type="match status" value="1"/>
</dbReference>
<dbReference type="Pfam" id="PF01984">
    <property type="entry name" value="dsDNA_bind"/>
    <property type="match status" value="1"/>
</dbReference>
<dbReference type="AlphaFoldDB" id="A0A9W7A244"/>
<accession>A0A9W7A244</accession>
<dbReference type="Gene3D" id="1.10.8.140">
    <property type="entry name" value="PDCD5-like"/>
    <property type="match status" value="1"/>
</dbReference>
<organism evidence="3 4">
    <name type="scientific">Triparma strigata</name>
    <dbReference type="NCBI Taxonomy" id="1606541"/>
    <lineage>
        <taxon>Eukaryota</taxon>
        <taxon>Sar</taxon>
        <taxon>Stramenopiles</taxon>
        <taxon>Ochrophyta</taxon>
        <taxon>Bolidophyceae</taxon>
        <taxon>Parmales</taxon>
        <taxon>Triparmaceae</taxon>
        <taxon>Triparma</taxon>
    </lineage>
</organism>
<dbReference type="EMBL" id="BRXY01000072">
    <property type="protein sequence ID" value="GMH61605.1"/>
    <property type="molecule type" value="Genomic_DNA"/>
</dbReference>
<comment type="caution">
    <text evidence="3">The sequence shown here is derived from an EMBL/GenBank/DDBJ whole genome shotgun (WGS) entry which is preliminary data.</text>
</comment>
<evidence type="ECO:0000313" key="4">
    <source>
        <dbReference type="Proteomes" id="UP001165085"/>
    </source>
</evidence>
<reference evidence="4" key="1">
    <citation type="journal article" date="2023" name="Commun. Biol.">
        <title>Genome analysis of Parmales, the sister group of diatoms, reveals the evolutionary specialization of diatoms from phago-mixotrophs to photoautotrophs.</title>
        <authorList>
            <person name="Ban H."/>
            <person name="Sato S."/>
            <person name="Yoshikawa S."/>
            <person name="Yamada K."/>
            <person name="Nakamura Y."/>
            <person name="Ichinomiya M."/>
            <person name="Sato N."/>
            <person name="Blanc-Mathieu R."/>
            <person name="Endo H."/>
            <person name="Kuwata A."/>
            <person name="Ogata H."/>
        </authorList>
    </citation>
    <scope>NUCLEOTIDE SEQUENCE [LARGE SCALE GENOMIC DNA]</scope>
    <source>
        <strain evidence="4">NIES 3701</strain>
    </source>
</reference>
<dbReference type="GO" id="GO:0003677">
    <property type="term" value="F:DNA binding"/>
    <property type="evidence" value="ECO:0007669"/>
    <property type="project" value="InterPro"/>
</dbReference>
<evidence type="ECO:0000256" key="1">
    <source>
        <dbReference type="ARBA" id="ARBA00010490"/>
    </source>
</evidence>
<protein>
    <recommendedName>
        <fullName evidence="5">Programmed cell death protein 5</fullName>
    </recommendedName>
</protein>
<dbReference type="Proteomes" id="UP001165085">
    <property type="component" value="Unassembled WGS sequence"/>
</dbReference>
<evidence type="ECO:0000256" key="2">
    <source>
        <dbReference type="SAM" id="MobiDB-lite"/>
    </source>
</evidence>
<dbReference type="InterPro" id="IPR036883">
    <property type="entry name" value="PDCD5-like_sf"/>
</dbReference>
<dbReference type="GO" id="GO:0005829">
    <property type="term" value="C:cytosol"/>
    <property type="evidence" value="ECO:0007669"/>
    <property type="project" value="TreeGrafter"/>
</dbReference>
<comment type="similarity">
    <text evidence="1">Belongs to the PDCD5 family.</text>
</comment>
<dbReference type="PANTHER" id="PTHR10840:SF0">
    <property type="entry name" value="PROGRAMMED CELL DEATH PROTEIN 5"/>
    <property type="match status" value="1"/>
</dbReference>